<protein>
    <submittedName>
        <fullName evidence="1">Uncharacterized protein</fullName>
    </submittedName>
</protein>
<keyword evidence="2" id="KW-1185">Reference proteome</keyword>
<gene>
    <name evidence="1" type="ORF">C0V70_17585</name>
</gene>
<organism evidence="1 2">
    <name type="scientific">Bacteriovorax stolpii</name>
    <name type="common">Bdellovibrio stolpii</name>
    <dbReference type="NCBI Taxonomy" id="960"/>
    <lineage>
        <taxon>Bacteria</taxon>
        <taxon>Pseudomonadati</taxon>
        <taxon>Bdellovibrionota</taxon>
        <taxon>Bacteriovoracia</taxon>
        <taxon>Bacteriovoracales</taxon>
        <taxon>Bacteriovoracaceae</taxon>
        <taxon>Bacteriovorax</taxon>
    </lineage>
</organism>
<accession>A0A2K9NWH9</accession>
<proteinExistence type="predicted"/>
<dbReference type="AlphaFoldDB" id="A0A2K9NWH9"/>
<dbReference type="KEGG" id="bsto:C0V70_17585"/>
<evidence type="ECO:0000313" key="2">
    <source>
        <dbReference type="Proteomes" id="UP000235584"/>
    </source>
</evidence>
<reference evidence="1 2" key="1">
    <citation type="submission" date="2018-01" db="EMBL/GenBank/DDBJ databases">
        <title>Complete genome sequence of Bacteriovorax stolpii DSM12778.</title>
        <authorList>
            <person name="Tang B."/>
            <person name="Chang J."/>
        </authorList>
    </citation>
    <scope>NUCLEOTIDE SEQUENCE [LARGE SCALE GENOMIC DNA]</scope>
    <source>
        <strain evidence="1 2">DSM 12778</strain>
    </source>
</reference>
<sequence length="191" mass="22213">MFKDSIVQKFSEDGHEFTLTHYFDTTLCYEQIKTEAEAYWETKGKKDAEANYLFDNETSWSLGQMLKGQGFELGFTVVEMDGKFLAAAGLRKHDDDETICLSRFFGIPSLYPYGNAFILPLHIKLSKDNGYKSTIITFNPYNEHLLNYYTRILPRKTDRISLMVYEEIKNFKSLGLQTINHTEQFVLAYSF</sequence>
<name>A0A2K9NWH9_BACTC</name>
<dbReference type="RefSeq" id="WP_102245172.1">
    <property type="nucleotide sequence ID" value="NZ_CP025704.1"/>
</dbReference>
<dbReference type="Proteomes" id="UP000235584">
    <property type="component" value="Chromosome"/>
</dbReference>
<evidence type="ECO:0000313" key="1">
    <source>
        <dbReference type="EMBL" id="AUN99883.1"/>
    </source>
</evidence>
<dbReference type="EMBL" id="CP025704">
    <property type="protein sequence ID" value="AUN99883.1"/>
    <property type="molecule type" value="Genomic_DNA"/>
</dbReference>